<evidence type="ECO:0000256" key="4">
    <source>
        <dbReference type="PROSITE-ProRule" id="PRU00175"/>
    </source>
</evidence>
<dbReference type="SUPFAM" id="SSF57850">
    <property type="entry name" value="RING/U-box"/>
    <property type="match status" value="1"/>
</dbReference>
<dbReference type="PROSITE" id="PS50089">
    <property type="entry name" value="ZF_RING_2"/>
    <property type="match status" value="1"/>
</dbReference>
<dbReference type="Pfam" id="PF13639">
    <property type="entry name" value="zf-RING_2"/>
    <property type="match status" value="1"/>
</dbReference>
<feature type="region of interest" description="Disordered" evidence="5">
    <location>
        <begin position="1"/>
        <end position="190"/>
    </location>
</feature>
<dbReference type="eggNOG" id="KOG4430">
    <property type="taxonomic scope" value="Eukaryota"/>
</dbReference>
<evidence type="ECO:0000259" key="7">
    <source>
        <dbReference type="PROSITE" id="PS50089"/>
    </source>
</evidence>
<feature type="region of interest" description="Disordered" evidence="5">
    <location>
        <begin position="452"/>
        <end position="529"/>
    </location>
</feature>
<organism evidence="8 9">
    <name type="scientific">Ricinus communis</name>
    <name type="common">Castor bean</name>
    <dbReference type="NCBI Taxonomy" id="3988"/>
    <lineage>
        <taxon>Eukaryota</taxon>
        <taxon>Viridiplantae</taxon>
        <taxon>Streptophyta</taxon>
        <taxon>Embryophyta</taxon>
        <taxon>Tracheophyta</taxon>
        <taxon>Spermatophyta</taxon>
        <taxon>Magnoliopsida</taxon>
        <taxon>eudicotyledons</taxon>
        <taxon>Gunneridae</taxon>
        <taxon>Pentapetalae</taxon>
        <taxon>rosids</taxon>
        <taxon>fabids</taxon>
        <taxon>Malpighiales</taxon>
        <taxon>Euphorbiaceae</taxon>
        <taxon>Acalyphoideae</taxon>
        <taxon>Acalypheae</taxon>
        <taxon>Ricinus</taxon>
    </lineage>
</organism>
<dbReference type="InterPro" id="IPR001841">
    <property type="entry name" value="Znf_RING"/>
</dbReference>
<feature type="compositionally biased region" description="Polar residues" evidence="5">
    <location>
        <begin position="463"/>
        <end position="480"/>
    </location>
</feature>
<dbReference type="PANTHER" id="PTHR47177">
    <property type="entry name" value="F18C1.6 PROTEIN"/>
    <property type="match status" value="1"/>
</dbReference>
<dbReference type="InterPro" id="IPR001965">
    <property type="entry name" value="Znf_PHD"/>
</dbReference>
<protein>
    <submittedName>
        <fullName evidence="8">Splicing factor, arginine/serine-rich 2,rnap interacting protein, putative</fullName>
    </submittedName>
</protein>
<dbReference type="InterPro" id="IPR058746">
    <property type="entry name" value="Znf_RING-type_Topors"/>
</dbReference>
<feature type="compositionally biased region" description="Basic residues" evidence="5">
    <location>
        <begin position="143"/>
        <end position="153"/>
    </location>
</feature>
<evidence type="ECO:0000256" key="2">
    <source>
        <dbReference type="ARBA" id="ARBA00022771"/>
    </source>
</evidence>
<name>B9RFG0_RICCO</name>
<keyword evidence="1" id="KW-0479">Metal-binding</keyword>
<reference evidence="9" key="1">
    <citation type="journal article" date="2010" name="Nat. Biotechnol.">
        <title>Draft genome sequence of the oilseed species Ricinus communis.</title>
        <authorList>
            <person name="Chan A.P."/>
            <person name="Crabtree J."/>
            <person name="Zhao Q."/>
            <person name="Lorenzi H."/>
            <person name="Orvis J."/>
            <person name="Puiu D."/>
            <person name="Melake-Berhan A."/>
            <person name="Jones K.M."/>
            <person name="Redman J."/>
            <person name="Chen G."/>
            <person name="Cahoon E.B."/>
            <person name="Gedil M."/>
            <person name="Stanke M."/>
            <person name="Haas B.J."/>
            <person name="Wortman J.R."/>
            <person name="Fraser-Liggett C.M."/>
            <person name="Ravel J."/>
            <person name="Rabinowicz P.D."/>
        </authorList>
    </citation>
    <scope>NUCLEOTIDE SEQUENCE [LARGE SCALE GENOMIC DNA]</scope>
    <source>
        <strain evidence="9">cv. Hale</strain>
    </source>
</reference>
<sequence>MGRGGKVNSKRNFKDRVRSKDKGSDDSDEDYVVEIEENVSDDDSEDLGNSLDEYASEESFGSFVEEEEEEFRKIVRSKNNKGSRANGKIGAKASRKRQRVCYEEEEEDEGDEDYVNDDDDDDEEFSPDDEDEFLDEDEELTTKKKTNNMKVGKRNMQNRGSRRGRKKRRKSRVSKKPLANKGRNNRRLRKKERCEFDDEYEGEFIDDSAFVRARSSKNSSARSRYAVYSDSDFMSSGSSDYEYTISEEEREQVREGSKLFGVKTSLRSSSSIRKTQESGDLCQQGKSLARKGKEKVKEVKPELGKQMCGICLSEEDKRRLRGTLDCCSHYFCFTCIMEWSKVESRCPLCKQRFKTITKNGRAAVGVEPRNVVIQVPKRDQVYQPSEEEIRSFIDPYENVICTECHEGGEDGLMLLCDLCDSPAHTFCVGLGRQVPEGNWYCEVCRPVALGSTSSQALDPMPDQRTTNNIFSRPSPDTNSVEGFDATSEPSPRLAFAPGFGSLSSPRFPAGDVQAASPVSGAGGSTLSQRRQLHRHIQNLISMSRMHYMANRTDGISAANLHIDLSNPHNDQCRETIVQNSRTQEIGASQSTFLDERLEANDYPSSSMQNGDLFSSRSSQMRTQALQDPVAATAARPVNLTLWPELPMINSIPVHGQFHQCNSGQGMASEVNLSPCRAREESQFYVVKEQLQSMVQSHLKSLSQDIDLGPDTFKDILRSSTHTILAACGLEHKRSEVHFVPPPSICAHGDRLIAGQTSILKGFCSSCFDSFVRDVVKTIMDTRLPQWLSLGL</sequence>
<dbReference type="SMART" id="SM00184">
    <property type="entry name" value="RING"/>
    <property type="match status" value="1"/>
</dbReference>
<evidence type="ECO:0000313" key="9">
    <source>
        <dbReference type="Proteomes" id="UP000008311"/>
    </source>
</evidence>
<dbReference type="EMBL" id="EQ973777">
    <property type="protein sequence ID" value="EEF49931.1"/>
    <property type="molecule type" value="Genomic_DNA"/>
</dbReference>
<dbReference type="InterPro" id="IPR013083">
    <property type="entry name" value="Znf_RING/FYVE/PHD"/>
</dbReference>
<feature type="compositionally biased region" description="Basic and acidic residues" evidence="5">
    <location>
        <begin position="12"/>
        <end position="25"/>
    </location>
</feature>
<evidence type="ECO:0000259" key="6">
    <source>
        <dbReference type="PROSITE" id="PS50016"/>
    </source>
</evidence>
<dbReference type="STRING" id="3988.B9RFG0"/>
<dbReference type="Proteomes" id="UP000008311">
    <property type="component" value="Unassembled WGS sequence"/>
</dbReference>
<evidence type="ECO:0000313" key="8">
    <source>
        <dbReference type="EMBL" id="EEF49931.1"/>
    </source>
</evidence>
<dbReference type="SMART" id="SM00249">
    <property type="entry name" value="PHD"/>
    <property type="match status" value="1"/>
</dbReference>
<dbReference type="FunCoup" id="B9RFG0">
    <property type="interactions" value="1109"/>
</dbReference>
<dbReference type="InterPro" id="IPR017907">
    <property type="entry name" value="Znf_RING_CS"/>
</dbReference>
<dbReference type="InterPro" id="IPR011011">
    <property type="entry name" value="Znf_FYVE_PHD"/>
</dbReference>
<dbReference type="KEGG" id="rcu:8287135"/>
<keyword evidence="9" id="KW-1185">Reference proteome</keyword>
<gene>
    <name evidence="8" type="ORF">RCOM_1434330</name>
</gene>
<dbReference type="Pfam" id="PF00628">
    <property type="entry name" value="PHD"/>
    <property type="match status" value="1"/>
</dbReference>
<evidence type="ECO:0000256" key="5">
    <source>
        <dbReference type="SAM" id="MobiDB-lite"/>
    </source>
</evidence>
<dbReference type="InParanoid" id="B9RFG0"/>
<accession>B9RFG0</accession>
<dbReference type="Gene3D" id="3.30.40.10">
    <property type="entry name" value="Zinc/RING finger domain, C3HC4 (zinc finger)"/>
    <property type="match status" value="2"/>
</dbReference>
<feature type="compositionally biased region" description="Acidic residues" evidence="5">
    <location>
        <begin position="103"/>
        <end position="139"/>
    </location>
</feature>
<feature type="compositionally biased region" description="Acidic residues" evidence="5">
    <location>
        <begin position="26"/>
        <end position="46"/>
    </location>
</feature>
<proteinExistence type="predicted"/>
<keyword evidence="2 4" id="KW-0863">Zinc-finger</keyword>
<dbReference type="CDD" id="cd16574">
    <property type="entry name" value="RING-HC_Topors"/>
    <property type="match status" value="1"/>
</dbReference>
<dbReference type="OrthoDB" id="365379at2759"/>
<dbReference type="InterPro" id="IPR019787">
    <property type="entry name" value="Znf_PHD-finger"/>
</dbReference>
<evidence type="ECO:0000256" key="1">
    <source>
        <dbReference type="ARBA" id="ARBA00022723"/>
    </source>
</evidence>
<dbReference type="OMA" id="EHMKSEV"/>
<dbReference type="PROSITE" id="PS00518">
    <property type="entry name" value="ZF_RING_1"/>
    <property type="match status" value="1"/>
</dbReference>
<dbReference type="PROSITE" id="PS50016">
    <property type="entry name" value="ZF_PHD_2"/>
    <property type="match status" value="1"/>
</dbReference>
<dbReference type="GO" id="GO:0008270">
    <property type="term" value="F:zinc ion binding"/>
    <property type="evidence" value="ECO:0007669"/>
    <property type="project" value="UniProtKB-KW"/>
</dbReference>
<evidence type="ECO:0000256" key="3">
    <source>
        <dbReference type="ARBA" id="ARBA00022833"/>
    </source>
</evidence>
<keyword evidence="3" id="KW-0862">Zinc</keyword>
<dbReference type="SUPFAM" id="SSF57903">
    <property type="entry name" value="FYVE/PHD zinc finger"/>
    <property type="match status" value="1"/>
</dbReference>
<dbReference type="PANTHER" id="PTHR47177:SF3">
    <property type="entry name" value="F18C1.6 PROTEIN"/>
    <property type="match status" value="1"/>
</dbReference>
<feature type="domain" description="PHD-type" evidence="6">
    <location>
        <begin position="398"/>
        <end position="447"/>
    </location>
</feature>
<feature type="compositionally biased region" description="Basic residues" evidence="5">
    <location>
        <begin position="160"/>
        <end position="175"/>
    </location>
</feature>
<dbReference type="AlphaFoldDB" id="B9RFG0"/>
<feature type="domain" description="RING-type" evidence="7">
    <location>
        <begin position="308"/>
        <end position="350"/>
    </location>
</feature>